<feature type="transmembrane region" description="Helical" evidence="3">
    <location>
        <begin position="15"/>
        <end position="32"/>
    </location>
</feature>
<evidence type="ECO:0000313" key="4">
    <source>
        <dbReference type="EMBL" id="KAK2163566.1"/>
    </source>
</evidence>
<feature type="coiled-coil region" evidence="1">
    <location>
        <begin position="209"/>
        <end position="236"/>
    </location>
</feature>
<feature type="region of interest" description="Disordered" evidence="2">
    <location>
        <begin position="132"/>
        <end position="164"/>
    </location>
</feature>
<comment type="caution">
    <text evidence="4">The sequence shown here is derived from an EMBL/GenBank/DDBJ whole genome shotgun (WGS) entry which is preliminary data.</text>
</comment>
<protein>
    <submittedName>
        <fullName evidence="4">Uncharacterized protein</fullName>
    </submittedName>
</protein>
<keyword evidence="1" id="KW-0175">Coiled coil</keyword>
<evidence type="ECO:0000313" key="5">
    <source>
        <dbReference type="Proteomes" id="UP001208570"/>
    </source>
</evidence>
<keyword evidence="5" id="KW-1185">Reference proteome</keyword>
<gene>
    <name evidence="4" type="ORF">LSH36_77g03000</name>
</gene>
<dbReference type="Proteomes" id="UP001208570">
    <property type="component" value="Unassembled WGS sequence"/>
</dbReference>
<organism evidence="4 5">
    <name type="scientific">Paralvinella palmiformis</name>
    <dbReference type="NCBI Taxonomy" id="53620"/>
    <lineage>
        <taxon>Eukaryota</taxon>
        <taxon>Metazoa</taxon>
        <taxon>Spiralia</taxon>
        <taxon>Lophotrochozoa</taxon>
        <taxon>Annelida</taxon>
        <taxon>Polychaeta</taxon>
        <taxon>Sedentaria</taxon>
        <taxon>Canalipalpata</taxon>
        <taxon>Terebellida</taxon>
        <taxon>Terebelliformia</taxon>
        <taxon>Alvinellidae</taxon>
        <taxon>Paralvinella</taxon>
    </lineage>
</organism>
<evidence type="ECO:0000256" key="1">
    <source>
        <dbReference type="SAM" id="Coils"/>
    </source>
</evidence>
<dbReference type="EMBL" id="JAODUP010000077">
    <property type="protein sequence ID" value="KAK2163566.1"/>
    <property type="molecule type" value="Genomic_DNA"/>
</dbReference>
<reference evidence="4" key="1">
    <citation type="journal article" date="2023" name="Mol. Biol. Evol.">
        <title>Third-Generation Sequencing Reveals the Adaptive Role of the Epigenome in Three Deep-Sea Polychaetes.</title>
        <authorList>
            <person name="Perez M."/>
            <person name="Aroh O."/>
            <person name="Sun Y."/>
            <person name="Lan Y."/>
            <person name="Juniper S.K."/>
            <person name="Young C.R."/>
            <person name="Angers B."/>
            <person name="Qian P.Y."/>
        </authorList>
    </citation>
    <scope>NUCLEOTIDE SEQUENCE</scope>
    <source>
        <strain evidence="4">P08H-3</strain>
    </source>
</reference>
<evidence type="ECO:0000256" key="3">
    <source>
        <dbReference type="SAM" id="Phobius"/>
    </source>
</evidence>
<dbReference type="AlphaFoldDB" id="A0AAD9K2Y4"/>
<keyword evidence="3" id="KW-0472">Membrane</keyword>
<accession>A0AAD9K2Y4</accession>
<feature type="compositionally biased region" description="Basic and acidic residues" evidence="2">
    <location>
        <begin position="144"/>
        <end position="164"/>
    </location>
</feature>
<evidence type="ECO:0000256" key="2">
    <source>
        <dbReference type="SAM" id="MobiDB-lite"/>
    </source>
</evidence>
<keyword evidence="3" id="KW-1133">Transmembrane helix</keyword>
<name>A0AAD9K2Y4_9ANNE</name>
<proteinExistence type="predicted"/>
<keyword evidence="3" id="KW-0812">Transmembrane</keyword>
<sequence length="330" mass="38136">MAVLSRALLSTSSRFFFFITVIVMIVILYLIHRMGDSSTIKMHILPNYDKTFTVATKDTISPSPFVQNQVKISPSHSSKFRDQSSFQNEGFLPHPVNIISVPEDDAAIFYIDPPDKPIRQPEEKHPLVSEHLRQGLQDDSSPDQAHDQVDQDRNSEQPKTDHTMKQVKKIGGFLSNQNQIVSAQRDDVKHAKVLERRLDKDDTNKQAEIDRLRDELFNMKAEKDSLIEEWQKLREEKHKLFKKELSLGHWHTRDPVDLFYRSRLPPTNPAYWEGLNSSVVELRYPGILFSREYKPQPFIIPSVSLAAGMESHPANIRNMTDGQAEDRFYQ</sequence>